<dbReference type="PANTHER" id="PTHR30558:SF3">
    <property type="entry name" value="BIOPOLYMER TRANSPORT PROTEIN EXBD-RELATED"/>
    <property type="match status" value="1"/>
</dbReference>
<evidence type="ECO:0000256" key="7">
    <source>
        <dbReference type="RuleBase" id="RU003879"/>
    </source>
</evidence>
<dbReference type="OrthoDB" id="292864at2"/>
<protein>
    <submittedName>
        <fullName evidence="9">Biopolymer transport protein ExbD/TolR</fullName>
    </submittedName>
</protein>
<dbReference type="KEGG" id="aagg:ETAA8_26690"/>
<evidence type="ECO:0000256" key="3">
    <source>
        <dbReference type="ARBA" id="ARBA00022475"/>
    </source>
</evidence>
<reference evidence="9 10" key="1">
    <citation type="submission" date="2019-02" db="EMBL/GenBank/DDBJ databases">
        <title>Deep-cultivation of Planctomycetes and their phenomic and genomic characterization uncovers novel biology.</title>
        <authorList>
            <person name="Wiegand S."/>
            <person name="Jogler M."/>
            <person name="Boedeker C."/>
            <person name="Pinto D."/>
            <person name="Vollmers J."/>
            <person name="Rivas-Marin E."/>
            <person name="Kohn T."/>
            <person name="Peeters S.H."/>
            <person name="Heuer A."/>
            <person name="Rast P."/>
            <person name="Oberbeckmann S."/>
            <person name="Bunk B."/>
            <person name="Jeske O."/>
            <person name="Meyerdierks A."/>
            <person name="Storesund J.E."/>
            <person name="Kallscheuer N."/>
            <person name="Luecker S."/>
            <person name="Lage O.M."/>
            <person name="Pohl T."/>
            <person name="Merkel B.J."/>
            <person name="Hornburger P."/>
            <person name="Mueller R.-W."/>
            <person name="Bruemmer F."/>
            <person name="Labrenz M."/>
            <person name="Spormann A.M."/>
            <person name="Op den Camp H."/>
            <person name="Overmann J."/>
            <person name="Amann R."/>
            <person name="Jetten M.S.M."/>
            <person name="Mascher T."/>
            <person name="Medema M.H."/>
            <person name="Devos D.P."/>
            <person name="Kaster A.-K."/>
            <person name="Ovreas L."/>
            <person name="Rohde M."/>
            <person name="Galperin M.Y."/>
            <person name="Jogler C."/>
        </authorList>
    </citation>
    <scope>NUCLEOTIDE SEQUENCE [LARGE SCALE GENOMIC DNA]</scope>
    <source>
        <strain evidence="9 10">ETA_A8</strain>
    </source>
</reference>
<evidence type="ECO:0000313" key="9">
    <source>
        <dbReference type="EMBL" id="QDU27581.1"/>
    </source>
</evidence>
<keyword evidence="10" id="KW-1185">Reference proteome</keyword>
<evidence type="ECO:0000256" key="1">
    <source>
        <dbReference type="ARBA" id="ARBA00004162"/>
    </source>
</evidence>
<name>A0A517YBI4_9BACT</name>
<proteinExistence type="inferred from homology"/>
<comment type="similarity">
    <text evidence="2 7">Belongs to the ExbD/TolR family.</text>
</comment>
<evidence type="ECO:0000256" key="4">
    <source>
        <dbReference type="ARBA" id="ARBA00022692"/>
    </source>
</evidence>
<keyword evidence="4 7" id="KW-0812">Transmembrane</keyword>
<dbReference type="EMBL" id="CP036274">
    <property type="protein sequence ID" value="QDU27581.1"/>
    <property type="molecule type" value="Genomic_DNA"/>
</dbReference>
<evidence type="ECO:0000313" key="10">
    <source>
        <dbReference type="Proteomes" id="UP000315017"/>
    </source>
</evidence>
<dbReference type="Pfam" id="PF02472">
    <property type="entry name" value="ExbD"/>
    <property type="match status" value="1"/>
</dbReference>
<dbReference type="Gene3D" id="3.30.420.270">
    <property type="match status" value="1"/>
</dbReference>
<accession>A0A517YBI4</accession>
<evidence type="ECO:0000256" key="2">
    <source>
        <dbReference type="ARBA" id="ARBA00005811"/>
    </source>
</evidence>
<dbReference type="GO" id="GO:0022857">
    <property type="term" value="F:transmembrane transporter activity"/>
    <property type="evidence" value="ECO:0007669"/>
    <property type="project" value="InterPro"/>
</dbReference>
<keyword evidence="5" id="KW-1133">Transmembrane helix</keyword>
<sequence>MSVIVFHCPACNREIKTTDKFAGRRARCPQCAAAVTVPNAPGTADTTLAESSLLPPVPAPLGTAGSTSPAAAVDRPQWKGTPPPAIVPTAEHDSHDDDYYDDDEEMAPLVSSKSAQHEDLIDMTAMVDIVFFLLIFFLTTSLTSLQAVMDLPTPQSATEKRGSRSIGEIQTDSETLIVKIQDDNSILVDDEEVYSDHDLRTKIRTAVSSAGGTPLSLVVIGNADANHGTAVRVFDAGAAAGVGSISLLVQDDTDAD</sequence>
<dbReference type="AlphaFoldDB" id="A0A517YBI4"/>
<keyword evidence="7" id="KW-0653">Protein transport</keyword>
<keyword evidence="3" id="KW-1003">Cell membrane</keyword>
<dbReference type="Proteomes" id="UP000315017">
    <property type="component" value="Chromosome"/>
</dbReference>
<evidence type="ECO:0000256" key="5">
    <source>
        <dbReference type="ARBA" id="ARBA00022989"/>
    </source>
</evidence>
<gene>
    <name evidence="9" type="ORF">ETAA8_26690</name>
</gene>
<comment type="subcellular location">
    <subcellularLocation>
        <location evidence="1">Cell membrane</location>
        <topology evidence="1">Single-pass membrane protein</topology>
    </subcellularLocation>
    <subcellularLocation>
        <location evidence="7">Cell membrane</location>
        <topology evidence="7">Single-pass type II membrane protein</topology>
    </subcellularLocation>
</comment>
<evidence type="ECO:0000256" key="8">
    <source>
        <dbReference type="SAM" id="MobiDB-lite"/>
    </source>
</evidence>
<dbReference type="GO" id="GO:0005886">
    <property type="term" value="C:plasma membrane"/>
    <property type="evidence" value="ECO:0007669"/>
    <property type="project" value="UniProtKB-SubCell"/>
</dbReference>
<keyword evidence="7" id="KW-0813">Transport</keyword>
<keyword evidence="6" id="KW-0472">Membrane</keyword>
<feature type="region of interest" description="Disordered" evidence="8">
    <location>
        <begin position="57"/>
        <end position="96"/>
    </location>
</feature>
<dbReference type="PANTHER" id="PTHR30558">
    <property type="entry name" value="EXBD MEMBRANE COMPONENT OF PMF-DRIVEN MACROMOLECULE IMPORT SYSTEM"/>
    <property type="match status" value="1"/>
</dbReference>
<evidence type="ECO:0000256" key="6">
    <source>
        <dbReference type="ARBA" id="ARBA00023136"/>
    </source>
</evidence>
<dbReference type="InterPro" id="IPR003400">
    <property type="entry name" value="ExbD"/>
</dbReference>
<dbReference type="GO" id="GO:0015031">
    <property type="term" value="P:protein transport"/>
    <property type="evidence" value="ECO:0007669"/>
    <property type="project" value="UniProtKB-KW"/>
</dbReference>
<organism evidence="9 10">
    <name type="scientific">Anatilimnocola aggregata</name>
    <dbReference type="NCBI Taxonomy" id="2528021"/>
    <lineage>
        <taxon>Bacteria</taxon>
        <taxon>Pseudomonadati</taxon>
        <taxon>Planctomycetota</taxon>
        <taxon>Planctomycetia</taxon>
        <taxon>Pirellulales</taxon>
        <taxon>Pirellulaceae</taxon>
        <taxon>Anatilimnocola</taxon>
    </lineage>
</organism>
<dbReference type="RefSeq" id="WP_145088519.1">
    <property type="nucleotide sequence ID" value="NZ_CP036274.1"/>
</dbReference>